<reference evidence="6 7" key="1">
    <citation type="submission" date="2024-08" db="EMBL/GenBank/DDBJ databases">
        <authorList>
            <person name="Cucini C."/>
            <person name="Frati F."/>
        </authorList>
    </citation>
    <scope>NUCLEOTIDE SEQUENCE [LARGE SCALE GENOMIC DNA]</scope>
</reference>
<evidence type="ECO:0000313" key="6">
    <source>
        <dbReference type="EMBL" id="CAL8098427.1"/>
    </source>
</evidence>
<evidence type="ECO:0000256" key="5">
    <source>
        <dbReference type="SAM" id="MobiDB-lite"/>
    </source>
</evidence>
<dbReference type="SMART" id="SM00176">
    <property type="entry name" value="RAN"/>
    <property type="match status" value="1"/>
</dbReference>
<feature type="region of interest" description="Disordered" evidence="5">
    <location>
        <begin position="401"/>
        <end position="424"/>
    </location>
</feature>
<keyword evidence="4" id="KW-0342">GTP-binding</keyword>
<dbReference type="Gene3D" id="3.40.50.300">
    <property type="entry name" value="P-loop containing nucleotide triphosphate hydrolases"/>
    <property type="match status" value="1"/>
</dbReference>
<protein>
    <submittedName>
        <fullName evidence="6">Uncharacterized protein</fullName>
    </submittedName>
</protein>
<name>A0ABP1QCP5_9HEXA</name>
<keyword evidence="3" id="KW-0653">Protein transport</keyword>
<comment type="caution">
    <text evidence="6">The sequence shown here is derived from an EMBL/GenBank/DDBJ whole genome shotgun (WGS) entry which is preliminary data.</text>
</comment>
<keyword evidence="2" id="KW-0547">Nucleotide-binding</keyword>
<keyword evidence="7" id="KW-1185">Reference proteome</keyword>
<evidence type="ECO:0000256" key="4">
    <source>
        <dbReference type="ARBA" id="ARBA00023134"/>
    </source>
</evidence>
<evidence type="ECO:0000256" key="3">
    <source>
        <dbReference type="ARBA" id="ARBA00022927"/>
    </source>
</evidence>
<gene>
    <name evidence="6" type="ORF">ODALV1_LOCUS9933</name>
</gene>
<dbReference type="PANTHER" id="PTHR24071">
    <property type="entry name" value="RAN GTPASE"/>
    <property type="match status" value="1"/>
</dbReference>
<accession>A0ABP1QCP5</accession>
<dbReference type="EMBL" id="CAXLJM020000030">
    <property type="protein sequence ID" value="CAL8098427.1"/>
    <property type="molecule type" value="Genomic_DNA"/>
</dbReference>
<dbReference type="Pfam" id="PF00071">
    <property type="entry name" value="Ras"/>
    <property type="match status" value="1"/>
</dbReference>
<organism evidence="6 7">
    <name type="scientific">Orchesella dallaii</name>
    <dbReference type="NCBI Taxonomy" id="48710"/>
    <lineage>
        <taxon>Eukaryota</taxon>
        <taxon>Metazoa</taxon>
        <taxon>Ecdysozoa</taxon>
        <taxon>Arthropoda</taxon>
        <taxon>Hexapoda</taxon>
        <taxon>Collembola</taxon>
        <taxon>Entomobryomorpha</taxon>
        <taxon>Entomobryoidea</taxon>
        <taxon>Orchesellidae</taxon>
        <taxon>Orchesellinae</taxon>
        <taxon>Orchesella</taxon>
    </lineage>
</organism>
<evidence type="ECO:0000256" key="1">
    <source>
        <dbReference type="ARBA" id="ARBA00022448"/>
    </source>
</evidence>
<dbReference type="InterPro" id="IPR027417">
    <property type="entry name" value="P-loop_NTPase"/>
</dbReference>
<dbReference type="InterPro" id="IPR001806">
    <property type="entry name" value="Small_GTPase"/>
</dbReference>
<feature type="compositionally biased region" description="Polar residues" evidence="5">
    <location>
        <begin position="259"/>
        <end position="293"/>
    </location>
</feature>
<dbReference type="SUPFAM" id="SSF52540">
    <property type="entry name" value="P-loop containing nucleoside triphosphate hydrolases"/>
    <property type="match status" value="1"/>
</dbReference>
<proteinExistence type="predicted"/>
<feature type="region of interest" description="Disordered" evidence="5">
    <location>
        <begin position="359"/>
        <end position="379"/>
    </location>
</feature>
<dbReference type="InterPro" id="IPR002041">
    <property type="entry name" value="Ran_GTPase"/>
</dbReference>
<sequence>MMRTLEQPRKPDKGIDKFFFCAVVGCAGVGKSTFLTRLKTGLFVETYEKSFLPQTHVFDFTTNSNQVLRFHAYEFSGQKCGWAEQYIKMIKALEESKCAIYIHDQTDESTEAGITRFWRLIEGDNGIRLPGVVLAAKTDLDEKRNENKFYFHTVHQLPLLKLSSKCGQVDDVKLFKPFLILARQLMKDETLEFLQYPVPDRRISIDEWMITLKRELGKQLEAALQELFLERDLPSTSSRLSFPFLHGNEQVKHAKKIPPSQNLGRKSRISQDPSSHAQPLMSQSSKTQFSPSIESDLDDKENSGPFRYRLIRNPIASLIGKPPTPLYVVPSSNLEFHNATSFPVTVPPVSSSNAPFSSVISSSTKVPPPRATIPRKATQSLVAEKKLPQYAGATGMIPPHYFGARKAPANGAAETKQKQNNKKD</sequence>
<feature type="region of interest" description="Disordered" evidence="5">
    <location>
        <begin position="251"/>
        <end position="305"/>
    </location>
</feature>
<dbReference type="Proteomes" id="UP001642540">
    <property type="component" value="Unassembled WGS sequence"/>
</dbReference>
<keyword evidence="1" id="KW-0813">Transport</keyword>
<feature type="compositionally biased region" description="Basic and acidic residues" evidence="5">
    <location>
        <begin position="415"/>
        <end position="424"/>
    </location>
</feature>
<evidence type="ECO:0000256" key="2">
    <source>
        <dbReference type="ARBA" id="ARBA00022741"/>
    </source>
</evidence>
<dbReference type="PANTHER" id="PTHR24071:SF0">
    <property type="entry name" value="GTP-BINDING NUCLEAR PROTEIN RAN"/>
    <property type="match status" value="1"/>
</dbReference>
<evidence type="ECO:0000313" key="7">
    <source>
        <dbReference type="Proteomes" id="UP001642540"/>
    </source>
</evidence>